<keyword evidence="2" id="KW-1185">Reference proteome</keyword>
<dbReference type="AlphaFoldDB" id="A0A8T2PYT6"/>
<dbReference type="Proteomes" id="UP000825935">
    <property type="component" value="Chromosome 39"/>
</dbReference>
<organism evidence="1 2">
    <name type="scientific">Ceratopteris richardii</name>
    <name type="common">Triangle waterfern</name>
    <dbReference type="NCBI Taxonomy" id="49495"/>
    <lineage>
        <taxon>Eukaryota</taxon>
        <taxon>Viridiplantae</taxon>
        <taxon>Streptophyta</taxon>
        <taxon>Embryophyta</taxon>
        <taxon>Tracheophyta</taxon>
        <taxon>Polypodiopsida</taxon>
        <taxon>Polypodiidae</taxon>
        <taxon>Polypodiales</taxon>
        <taxon>Pteridineae</taxon>
        <taxon>Pteridaceae</taxon>
        <taxon>Parkerioideae</taxon>
        <taxon>Ceratopteris</taxon>
    </lineage>
</organism>
<protein>
    <submittedName>
        <fullName evidence="1">Uncharacterized protein</fullName>
    </submittedName>
</protein>
<reference evidence="1" key="1">
    <citation type="submission" date="2021-08" db="EMBL/GenBank/DDBJ databases">
        <title>WGS assembly of Ceratopteris richardii.</title>
        <authorList>
            <person name="Marchant D.B."/>
            <person name="Chen G."/>
            <person name="Jenkins J."/>
            <person name="Shu S."/>
            <person name="Leebens-Mack J."/>
            <person name="Grimwood J."/>
            <person name="Schmutz J."/>
            <person name="Soltis P."/>
            <person name="Soltis D."/>
            <person name="Chen Z.-H."/>
        </authorList>
    </citation>
    <scope>NUCLEOTIDE SEQUENCE</scope>
    <source>
        <strain evidence="1">Whitten #5841</strain>
        <tissue evidence="1">Leaf</tissue>
    </source>
</reference>
<gene>
    <name evidence="1" type="ORF">KP509_39G006800</name>
</gene>
<proteinExistence type="predicted"/>
<dbReference type="EMBL" id="CM035444">
    <property type="protein sequence ID" value="KAH7276421.1"/>
    <property type="molecule type" value="Genomic_DNA"/>
</dbReference>
<comment type="caution">
    <text evidence="1">The sequence shown here is derived from an EMBL/GenBank/DDBJ whole genome shotgun (WGS) entry which is preliminary data.</text>
</comment>
<evidence type="ECO:0000313" key="1">
    <source>
        <dbReference type="EMBL" id="KAH7276421.1"/>
    </source>
</evidence>
<sequence length="105" mass="11695">MDLFPALFTIFLAKISVDSGYTTMTLSLFLSLSSDCSAPVPATAVKLSLCANISVCRYPFLPPLSLSTFHQIPPIGLCARLSRLSLFLCHHHRYYIRLFVCPRIS</sequence>
<accession>A0A8T2PYT6</accession>
<name>A0A8T2PYT6_CERRI</name>
<evidence type="ECO:0000313" key="2">
    <source>
        <dbReference type="Proteomes" id="UP000825935"/>
    </source>
</evidence>